<dbReference type="GO" id="GO:0005886">
    <property type="term" value="C:plasma membrane"/>
    <property type="evidence" value="ECO:0007669"/>
    <property type="project" value="UniProtKB-SubCell"/>
</dbReference>
<keyword evidence="15" id="KW-1185">Reference proteome</keyword>
<keyword evidence="8 10" id="KW-0675">Receptor</keyword>
<dbReference type="PRINTS" id="PR01012">
    <property type="entry name" value="NRPEPTIDEYR"/>
</dbReference>
<sequence>MTLKSSAIIEATILVVICVASVFVNIILFVILLRKRPLRTISNGFLLNLTFADLLVSLLNMPITVVTIINESWIFGDTACVFFGFITMLSFVSSVMSLAMIAINRYYYVVQWKNYSSNFTPRKSLLFVGSVWITSVSLSIPPLLGWGKYDFISGKSFCFVFWPSDVYYMYFMLIICFFGPLTVICITYIKILKFTRRAKQQMHRHRENNVIEDASQKMEENRRRIGTSQEEVKITNTLVIVVACFVGCWAPFAVTMFIDVYLPSSRIPRSIDISTLLLGYANSMCNPVVYGIRNQTFRRELIQVFTICRRPQRVSVGNVPYPSKRRASSKIRTAKKMGATIIEAIVLSFICGVSSLGNATLFFVFTRKKHLRTISNGFLLNLAFADLLVSMLNMPITVVTIIKERWIFGNTACVFFGFITMLSFVSSVMSLAMIAINRYYYVVQWKTYSITFTTKKSALFAAVVWLISVLLSVPPLFGWAEYRYIPGKSYCFVFWPSNVFYMYFMMVICFCGPLIAMSLSYYNILKFTREAARRVNQQRGNIRKNEELGTEREHAAVCIWRRERNKTVFKMSQDEIKLTNTLLIVVACFMACWAPFVMTMFLDVYYLNPLPRAVDVGTLLLGYANSMCNPMVYGIRNPVFRRELASLFSSC</sequence>
<dbReference type="PRINTS" id="PR00237">
    <property type="entry name" value="GPCRRHODOPSN"/>
</dbReference>
<evidence type="ECO:0000256" key="8">
    <source>
        <dbReference type="ARBA" id="ARBA00023170"/>
    </source>
</evidence>
<feature type="coiled-coil region" evidence="11">
    <location>
        <begin position="204"/>
        <end position="231"/>
    </location>
</feature>
<gene>
    <name evidence="14" type="ORF">PMEA_00021169</name>
</gene>
<dbReference type="PANTHER" id="PTHR22752:SF14">
    <property type="entry name" value="G-PROTEIN COUPLED RECEPTORS FAMILY 1 PROFILE DOMAIN-CONTAINING PROTEIN"/>
    <property type="match status" value="1"/>
</dbReference>
<feature type="non-terminal residue" evidence="14">
    <location>
        <position position="651"/>
    </location>
</feature>
<dbReference type="PROSITE" id="PS00237">
    <property type="entry name" value="G_PROTEIN_RECEP_F1_1"/>
    <property type="match status" value="2"/>
</dbReference>
<keyword evidence="9 10" id="KW-0807">Transducer</keyword>
<evidence type="ECO:0000256" key="4">
    <source>
        <dbReference type="ARBA" id="ARBA00022692"/>
    </source>
</evidence>
<feature type="transmembrane region" description="Helical" evidence="12">
    <location>
        <begin position="581"/>
        <end position="602"/>
    </location>
</feature>
<dbReference type="CDD" id="cd00637">
    <property type="entry name" value="7tm_classA_rhodopsin-like"/>
    <property type="match status" value="2"/>
</dbReference>
<dbReference type="InterPro" id="IPR000611">
    <property type="entry name" value="NPY_rcpt"/>
</dbReference>
<dbReference type="SUPFAM" id="SSF81321">
    <property type="entry name" value="Family A G protein-coupled receptor-like"/>
    <property type="match status" value="2"/>
</dbReference>
<dbReference type="AlphaFoldDB" id="A0AAU9XDB5"/>
<dbReference type="Pfam" id="PF00001">
    <property type="entry name" value="7tm_1"/>
    <property type="match status" value="2"/>
</dbReference>
<evidence type="ECO:0000256" key="11">
    <source>
        <dbReference type="SAM" id="Coils"/>
    </source>
</evidence>
<feature type="transmembrane region" description="Helical" evidence="12">
    <location>
        <begin position="238"/>
        <end position="258"/>
    </location>
</feature>
<feature type="transmembrane region" description="Helical" evidence="12">
    <location>
        <begin position="414"/>
        <end position="436"/>
    </location>
</feature>
<dbReference type="PANTHER" id="PTHR22752">
    <property type="entry name" value="G PROTEIN-COUPLED RECEPTOR"/>
    <property type="match status" value="1"/>
</dbReference>
<organism evidence="14 15">
    <name type="scientific">Pocillopora meandrina</name>
    <dbReference type="NCBI Taxonomy" id="46732"/>
    <lineage>
        <taxon>Eukaryota</taxon>
        <taxon>Metazoa</taxon>
        <taxon>Cnidaria</taxon>
        <taxon>Anthozoa</taxon>
        <taxon>Hexacorallia</taxon>
        <taxon>Scleractinia</taxon>
        <taxon>Astrocoeniina</taxon>
        <taxon>Pocilloporidae</taxon>
        <taxon>Pocillopora</taxon>
    </lineage>
</organism>
<comment type="similarity">
    <text evidence="2 10">Belongs to the G-protein coupled receptor 1 family.</text>
</comment>
<evidence type="ECO:0000256" key="3">
    <source>
        <dbReference type="ARBA" id="ARBA00022475"/>
    </source>
</evidence>
<dbReference type="InterPro" id="IPR000276">
    <property type="entry name" value="GPCR_Rhodpsn"/>
</dbReference>
<evidence type="ECO:0000256" key="12">
    <source>
        <dbReference type="SAM" id="Phobius"/>
    </source>
</evidence>
<evidence type="ECO:0000256" key="1">
    <source>
        <dbReference type="ARBA" id="ARBA00004651"/>
    </source>
</evidence>
<evidence type="ECO:0000256" key="9">
    <source>
        <dbReference type="ARBA" id="ARBA00023224"/>
    </source>
</evidence>
<comment type="caution">
    <text evidence="14">The sequence shown here is derived from an EMBL/GenBank/DDBJ whole genome shotgun (WGS) entry which is preliminary data.</text>
</comment>
<feature type="transmembrane region" description="Helical" evidence="12">
    <location>
        <begin position="500"/>
        <end position="524"/>
    </location>
</feature>
<feature type="transmembrane region" description="Helical" evidence="12">
    <location>
        <begin position="457"/>
        <end position="480"/>
    </location>
</feature>
<dbReference type="GO" id="GO:0004983">
    <property type="term" value="F:neuropeptide Y receptor activity"/>
    <property type="evidence" value="ECO:0007669"/>
    <property type="project" value="InterPro"/>
</dbReference>
<keyword evidence="3" id="KW-1003">Cell membrane</keyword>
<keyword evidence="6 10" id="KW-0297">G-protein coupled receptor</keyword>
<accession>A0AAU9XDB5</accession>
<comment type="subcellular location">
    <subcellularLocation>
        <location evidence="1">Cell membrane</location>
        <topology evidence="1">Multi-pass membrane protein</topology>
    </subcellularLocation>
</comment>
<reference evidence="14 15" key="1">
    <citation type="submission" date="2022-05" db="EMBL/GenBank/DDBJ databases">
        <authorList>
            <consortium name="Genoscope - CEA"/>
            <person name="William W."/>
        </authorList>
    </citation>
    <scope>NUCLEOTIDE SEQUENCE [LARGE SCALE GENOMIC DNA]</scope>
</reference>
<feature type="transmembrane region" description="Helical" evidence="12">
    <location>
        <begin position="81"/>
        <end position="103"/>
    </location>
</feature>
<evidence type="ECO:0000256" key="7">
    <source>
        <dbReference type="ARBA" id="ARBA00023136"/>
    </source>
</evidence>
<feature type="transmembrane region" description="Helical" evidence="12">
    <location>
        <begin position="45"/>
        <end position="69"/>
    </location>
</feature>
<protein>
    <recommendedName>
        <fullName evidence="13">G-protein coupled receptors family 1 profile domain-containing protein</fullName>
    </recommendedName>
</protein>
<evidence type="ECO:0000256" key="6">
    <source>
        <dbReference type="ARBA" id="ARBA00023040"/>
    </source>
</evidence>
<evidence type="ECO:0000313" key="15">
    <source>
        <dbReference type="Proteomes" id="UP001159428"/>
    </source>
</evidence>
<evidence type="ECO:0000259" key="13">
    <source>
        <dbReference type="PROSITE" id="PS50262"/>
    </source>
</evidence>
<keyword evidence="4 10" id="KW-0812">Transmembrane</keyword>
<feature type="transmembrane region" description="Helical" evidence="12">
    <location>
        <begin position="124"/>
        <end position="147"/>
    </location>
</feature>
<feature type="domain" description="G-protein coupled receptors family 1 profile" evidence="13">
    <location>
        <begin position="357"/>
        <end position="633"/>
    </location>
</feature>
<proteinExistence type="inferred from homology"/>
<feature type="transmembrane region" description="Helical" evidence="12">
    <location>
        <begin position="167"/>
        <end position="189"/>
    </location>
</feature>
<dbReference type="Gene3D" id="1.20.1070.10">
    <property type="entry name" value="Rhodopsin 7-helix transmembrane proteins"/>
    <property type="match status" value="2"/>
</dbReference>
<feature type="domain" description="G-protein coupled receptors family 1 profile" evidence="13">
    <location>
        <begin position="24"/>
        <end position="290"/>
    </location>
</feature>
<dbReference type="PROSITE" id="PS50262">
    <property type="entry name" value="G_PROTEIN_RECEP_F1_2"/>
    <property type="match status" value="2"/>
</dbReference>
<feature type="transmembrane region" description="Helical" evidence="12">
    <location>
        <begin position="12"/>
        <end position="33"/>
    </location>
</feature>
<evidence type="ECO:0000313" key="14">
    <source>
        <dbReference type="EMBL" id="CAH3144628.1"/>
    </source>
</evidence>
<evidence type="ECO:0000256" key="5">
    <source>
        <dbReference type="ARBA" id="ARBA00022989"/>
    </source>
</evidence>
<dbReference type="InterPro" id="IPR017452">
    <property type="entry name" value="GPCR_Rhodpsn_7TM"/>
</dbReference>
<evidence type="ECO:0000256" key="2">
    <source>
        <dbReference type="ARBA" id="ARBA00010663"/>
    </source>
</evidence>
<dbReference type="Proteomes" id="UP001159428">
    <property type="component" value="Unassembled WGS sequence"/>
</dbReference>
<keyword evidence="7 12" id="KW-0472">Membrane</keyword>
<evidence type="ECO:0000256" key="10">
    <source>
        <dbReference type="RuleBase" id="RU000688"/>
    </source>
</evidence>
<keyword evidence="5 12" id="KW-1133">Transmembrane helix</keyword>
<dbReference type="EMBL" id="CALNXJ010000039">
    <property type="protein sequence ID" value="CAH3144628.1"/>
    <property type="molecule type" value="Genomic_DNA"/>
</dbReference>
<keyword evidence="11" id="KW-0175">Coiled coil</keyword>
<feature type="transmembrane region" description="Helical" evidence="12">
    <location>
        <begin position="344"/>
        <end position="366"/>
    </location>
</feature>
<name>A0AAU9XDB5_9CNID</name>
<feature type="transmembrane region" description="Helical" evidence="12">
    <location>
        <begin position="378"/>
        <end position="402"/>
    </location>
</feature>